<dbReference type="NCBIfam" id="TIGR00153">
    <property type="entry name" value="TIGR00153 family protein"/>
    <property type="match status" value="1"/>
</dbReference>
<dbReference type="Proteomes" id="UP000469421">
    <property type="component" value="Unassembled WGS sequence"/>
</dbReference>
<dbReference type="InterPro" id="IPR018445">
    <property type="entry name" value="Put_Phosphate_transp_reg"/>
</dbReference>
<dbReference type="InterPro" id="IPR002727">
    <property type="entry name" value="DUF47"/>
</dbReference>
<organism evidence="3 4">
    <name type="scientific">Alcanivorax sediminis</name>
    <dbReference type="NCBI Taxonomy" id="2663008"/>
    <lineage>
        <taxon>Bacteria</taxon>
        <taxon>Pseudomonadati</taxon>
        <taxon>Pseudomonadota</taxon>
        <taxon>Gammaproteobacteria</taxon>
        <taxon>Oceanospirillales</taxon>
        <taxon>Alcanivoracaceae</taxon>
        <taxon>Alcanivorax</taxon>
    </lineage>
</organism>
<dbReference type="PANTHER" id="PTHR36536:SF3">
    <property type="entry name" value="UPF0111 PROTEIN HI_1603"/>
    <property type="match status" value="1"/>
</dbReference>
<comment type="similarity">
    <text evidence="1">Belongs to the UPF0111 family.</text>
</comment>
<reference evidence="3 4" key="1">
    <citation type="submission" date="2019-10" db="EMBL/GenBank/DDBJ databases">
        <title>Alcanivorax sp.PA15-N-34 draft genome sequence.</title>
        <authorList>
            <person name="Liao X."/>
            <person name="Shao Z."/>
        </authorList>
    </citation>
    <scope>NUCLEOTIDE SEQUENCE [LARGE SCALE GENOMIC DNA]</scope>
    <source>
        <strain evidence="3 4">PA15-N-34</strain>
    </source>
</reference>
<dbReference type="EMBL" id="WIRE01000001">
    <property type="protein sequence ID" value="MQX52689.1"/>
    <property type="molecule type" value="Genomic_DNA"/>
</dbReference>
<name>A0A6N7LQR7_9GAMM</name>
<evidence type="ECO:0000256" key="1">
    <source>
        <dbReference type="ARBA" id="ARBA00008591"/>
    </source>
</evidence>
<comment type="caution">
    <text evidence="3">The sequence shown here is derived from an EMBL/GenBank/DDBJ whole genome shotgun (WGS) entry which is preliminary data.</text>
</comment>
<evidence type="ECO:0000313" key="4">
    <source>
        <dbReference type="Proteomes" id="UP000469421"/>
    </source>
</evidence>
<gene>
    <name evidence="3" type="ORF">GFN93_05470</name>
</gene>
<dbReference type="InterPro" id="IPR038078">
    <property type="entry name" value="PhoU-like_sf"/>
</dbReference>
<protein>
    <submittedName>
        <fullName evidence="3">TIGR00153 family protein</fullName>
    </submittedName>
</protein>
<accession>A0A6N7LQR7</accession>
<dbReference type="PANTHER" id="PTHR36536">
    <property type="entry name" value="UPF0111 PROTEIN HI_1603"/>
    <property type="match status" value="1"/>
</dbReference>
<dbReference type="Gene3D" id="1.20.58.220">
    <property type="entry name" value="Phosphate transport system protein phou homolog 2, domain 2"/>
    <property type="match status" value="1"/>
</dbReference>
<dbReference type="AlphaFoldDB" id="A0A6N7LQR7"/>
<dbReference type="RefSeq" id="WP_153499596.1">
    <property type="nucleotide sequence ID" value="NZ_JBMZXE010000185.1"/>
</dbReference>
<keyword evidence="4" id="KW-1185">Reference proteome</keyword>
<sequence>MSLGSSIAGLFGRSPIRPLQQHYDTVHECACSLAQFFDAVIAGDWDKARTLRKQVAELENQADELKKEFRLNLPKSLFLPMPRTDLLELISVQDKVANKAKDISGLMLGREMSIPDPIADAMRSYVQGAIDTSAQAQKAINELDELIETGFSGREIRLVEELIEELDRLERANDEQQIAIRSTLFKLEKDLSPVDVIFLYKIIEWVGDLADRAQKVGGRLQMLVAR</sequence>
<keyword evidence="2" id="KW-0175">Coiled coil</keyword>
<evidence type="ECO:0000313" key="3">
    <source>
        <dbReference type="EMBL" id="MQX52689.1"/>
    </source>
</evidence>
<dbReference type="Pfam" id="PF01865">
    <property type="entry name" value="PhoU_div"/>
    <property type="match status" value="1"/>
</dbReference>
<proteinExistence type="inferred from homology"/>
<feature type="coiled-coil region" evidence="2">
    <location>
        <begin position="152"/>
        <end position="179"/>
    </location>
</feature>
<dbReference type="SUPFAM" id="SSF109755">
    <property type="entry name" value="PhoU-like"/>
    <property type="match status" value="1"/>
</dbReference>
<evidence type="ECO:0000256" key="2">
    <source>
        <dbReference type="SAM" id="Coils"/>
    </source>
</evidence>